<dbReference type="SUPFAM" id="SSF54534">
    <property type="entry name" value="FKBP-like"/>
    <property type="match status" value="1"/>
</dbReference>
<dbReference type="InterPro" id="IPR000297">
    <property type="entry name" value="PPIase_PpiC"/>
</dbReference>
<keyword evidence="4 11" id="KW-1003">Cell membrane</keyword>
<feature type="signal peptide" evidence="13">
    <location>
        <begin position="1"/>
        <end position="31"/>
    </location>
</feature>
<comment type="caution">
    <text evidence="15">The sequence shown here is derived from an EMBL/GenBank/DDBJ whole genome shotgun (WGS) entry which is preliminary data.</text>
</comment>
<comment type="similarity">
    <text evidence="3 11">Belongs to the PrsA family.</text>
</comment>
<evidence type="ECO:0000256" key="5">
    <source>
        <dbReference type="ARBA" id="ARBA00022729"/>
    </source>
</evidence>
<dbReference type="Pfam" id="PF00639">
    <property type="entry name" value="Rotamase"/>
    <property type="match status" value="1"/>
</dbReference>
<dbReference type="InterPro" id="IPR046357">
    <property type="entry name" value="PPIase_dom_sf"/>
</dbReference>
<evidence type="ECO:0000256" key="10">
    <source>
        <dbReference type="ARBA" id="ARBA00023288"/>
    </source>
</evidence>
<dbReference type="EC" id="5.2.1.8" evidence="11"/>
<comment type="function">
    <text evidence="11">Plays a major role in protein secretion by helping the post-translocational extracellular folding of several secreted proteins.</text>
</comment>
<evidence type="ECO:0000256" key="4">
    <source>
        <dbReference type="ARBA" id="ARBA00022475"/>
    </source>
</evidence>
<protein>
    <recommendedName>
        <fullName evidence="11">Foldase protein PrsA</fullName>
        <ecNumber evidence="11">5.2.1.8</ecNumber>
    </recommendedName>
</protein>
<dbReference type="PANTHER" id="PTHR47245:SF1">
    <property type="entry name" value="FOLDASE PROTEIN PRSA"/>
    <property type="match status" value="1"/>
</dbReference>
<organism evidence="15 16">
    <name type="scientific">Schleiferilactobacillus harbinensis DSM 16991</name>
    <dbReference type="NCBI Taxonomy" id="1122147"/>
    <lineage>
        <taxon>Bacteria</taxon>
        <taxon>Bacillati</taxon>
        <taxon>Bacillota</taxon>
        <taxon>Bacilli</taxon>
        <taxon>Lactobacillales</taxon>
        <taxon>Lactobacillaceae</taxon>
        <taxon>Schleiferilactobacillus</taxon>
    </lineage>
</organism>
<dbReference type="Proteomes" id="UP000050949">
    <property type="component" value="Unassembled WGS sequence"/>
</dbReference>
<dbReference type="InterPro" id="IPR027304">
    <property type="entry name" value="Trigger_fact/SurA_dom_sf"/>
</dbReference>
<comment type="catalytic activity">
    <reaction evidence="1 11">
        <text>[protein]-peptidylproline (omega=180) = [protein]-peptidylproline (omega=0)</text>
        <dbReference type="Rhea" id="RHEA:16237"/>
        <dbReference type="Rhea" id="RHEA-COMP:10747"/>
        <dbReference type="Rhea" id="RHEA-COMP:10748"/>
        <dbReference type="ChEBI" id="CHEBI:83833"/>
        <dbReference type="ChEBI" id="CHEBI:83834"/>
        <dbReference type="EC" id="5.2.1.8"/>
    </reaction>
</comment>
<evidence type="ECO:0000256" key="11">
    <source>
        <dbReference type="HAMAP-Rule" id="MF_01145"/>
    </source>
</evidence>
<keyword evidence="8" id="KW-0564">Palmitate</keyword>
<keyword evidence="5 11" id="KW-0732">Signal</keyword>
<evidence type="ECO:0000256" key="13">
    <source>
        <dbReference type="SAM" id="SignalP"/>
    </source>
</evidence>
<feature type="region of interest" description="Disordered" evidence="12">
    <location>
        <begin position="299"/>
        <end position="348"/>
    </location>
</feature>
<evidence type="ECO:0000313" key="15">
    <source>
        <dbReference type="EMBL" id="KRM26537.1"/>
    </source>
</evidence>
<reference evidence="15 16" key="1">
    <citation type="journal article" date="2015" name="Genome Announc.">
        <title>Expanding the biotechnology potential of lactobacilli through comparative genomics of 213 strains and associated genera.</title>
        <authorList>
            <person name="Sun Z."/>
            <person name="Harris H.M."/>
            <person name="McCann A."/>
            <person name="Guo C."/>
            <person name="Argimon S."/>
            <person name="Zhang W."/>
            <person name="Yang X."/>
            <person name="Jeffery I.B."/>
            <person name="Cooney J.C."/>
            <person name="Kagawa T.F."/>
            <person name="Liu W."/>
            <person name="Song Y."/>
            <person name="Salvetti E."/>
            <person name="Wrobel A."/>
            <person name="Rasinkangas P."/>
            <person name="Parkhill J."/>
            <person name="Rea M.C."/>
            <person name="O'Sullivan O."/>
            <person name="Ritari J."/>
            <person name="Douillard F.P."/>
            <person name="Paul Ross R."/>
            <person name="Yang R."/>
            <person name="Briner A.E."/>
            <person name="Felis G.E."/>
            <person name="de Vos W.M."/>
            <person name="Barrangou R."/>
            <person name="Klaenhammer T.R."/>
            <person name="Caufield P.W."/>
            <person name="Cui Y."/>
            <person name="Zhang H."/>
            <person name="O'Toole P.W."/>
        </authorList>
    </citation>
    <scope>NUCLEOTIDE SEQUENCE [LARGE SCALE GENOMIC DNA]</scope>
    <source>
        <strain evidence="15 16">DSM 16991</strain>
    </source>
</reference>
<dbReference type="AlphaFoldDB" id="A0A0R1XF25"/>
<dbReference type="EMBL" id="AZFW01000071">
    <property type="protein sequence ID" value="KRM26537.1"/>
    <property type="molecule type" value="Genomic_DNA"/>
</dbReference>
<dbReference type="Gene3D" id="1.10.4030.10">
    <property type="entry name" value="Porin chaperone SurA, peptide-binding domain"/>
    <property type="match status" value="1"/>
</dbReference>
<evidence type="ECO:0000256" key="2">
    <source>
        <dbReference type="ARBA" id="ARBA00004193"/>
    </source>
</evidence>
<proteinExistence type="inferred from homology"/>
<evidence type="ECO:0000256" key="9">
    <source>
        <dbReference type="ARBA" id="ARBA00023235"/>
    </source>
</evidence>
<gene>
    <name evidence="11" type="primary">prsA</name>
    <name evidence="15" type="ORF">FC91_GL002981</name>
</gene>
<dbReference type="PROSITE" id="PS50198">
    <property type="entry name" value="PPIC_PPIASE_2"/>
    <property type="match status" value="1"/>
</dbReference>
<evidence type="ECO:0000256" key="6">
    <source>
        <dbReference type="ARBA" id="ARBA00023110"/>
    </source>
</evidence>
<dbReference type="SUPFAM" id="SSF109998">
    <property type="entry name" value="Triger factor/SurA peptide-binding domain-like"/>
    <property type="match status" value="1"/>
</dbReference>
<dbReference type="GO" id="GO:0006457">
    <property type="term" value="P:protein folding"/>
    <property type="evidence" value="ECO:0007669"/>
    <property type="project" value="UniProtKB-UniRule"/>
</dbReference>
<evidence type="ECO:0000256" key="3">
    <source>
        <dbReference type="ARBA" id="ARBA00006071"/>
    </source>
</evidence>
<dbReference type="NCBIfam" id="NF003356">
    <property type="entry name" value="PRK04405.1"/>
    <property type="match status" value="1"/>
</dbReference>
<dbReference type="eggNOG" id="COG0760">
    <property type="taxonomic scope" value="Bacteria"/>
</dbReference>
<dbReference type="GO" id="GO:0003755">
    <property type="term" value="F:peptidyl-prolyl cis-trans isomerase activity"/>
    <property type="evidence" value="ECO:0007669"/>
    <property type="project" value="UniProtKB-UniRule"/>
</dbReference>
<dbReference type="InterPro" id="IPR050245">
    <property type="entry name" value="PrsA_foldase"/>
</dbReference>
<dbReference type="HAMAP" id="MF_01145">
    <property type="entry name" value="Foldase_PrsA"/>
    <property type="match status" value="1"/>
</dbReference>
<evidence type="ECO:0000313" key="16">
    <source>
        <dbReference type="Proteomes" id="UP000050949"/>
    </source>
</evidence>
<evidence type="ECO:0000256" key="12">
    <source>
        <dbReference type="SAM" id="MobiDB-lite"/>
    </source>
</evidence>
<accession>A0A0R1XF25</accession>
<sequence length="348" mass="37597">MDVYLMFKKSGKWAIALSAVVVMLLAAGCSAGNKTVVSMKGGKITQEQYYEAMKDSSSGKTTLQTLIWEKALEEQYGKTVSDKTVTKQYNSVKTQYGAQFSQALAQNGLTPSQFKTNIKTNLLTRKALEALKPVTTADLKTQWKSYEPKITVSHILVKDEKTAKDIISQLEKDNGKNFAALAKKYSTDTGSKANGGKLTPFDSSDTSYDATFKKAAFALKQGEYTKTPVKTQYGYHIIMSDKNPGKGKMSDHTKTLKTQIYDKWMQDSTVMQGVMSKVLQKANIDIKDKDLKDILSGYLNSSSSKSTATSSSAAESSSDDSSATSSSSSTSSSSASSTTSSSASSSSK</sequence>
<keyword evidence="6 11" id="KW-0697">Rotamase</keyword>
<evidence type="ECO:0000256" key="1">
    <source>
        <dbReference type="ARBA" id="ARBA00000971"/>
    </source>
</evidence>
<evidence type="ECO:0000259" key="14">
    <source>
        <dbReference type="PROSITE" id="PS50198"/>
    </source>
</evidence>
<feature type="chain" id="PRO_5038784618" description="Foldase protein PrsA" evidence="13">
    <location>
        <begin position="32"/>
        <end position="348"/>
    </location>
</feature>
<evidence type="ECO:0000256" key="8">
    <source>
        <dbReference type="ARBA" id="ARBA00023139"/>
    </source>
</evidence>
<feature type="domain" description="PpiC" evidence="14">
    <location>
        <begin position="147"/>
        <end position="242"/>
    </location>
</feature>
<keyword evidence="10" id="KW-0449">Lipoprotein</keyword>
<dbReference type="GO" id="GO:0005886">
    <property type="term" value="C:plasma membrane"/>
    <property type="evidence" value="ECO:0007669"/>
    <property type="project" value="UniProtKB-SubCell"/>
</dbReference>
<keyword evidence="7 11" id="KW-0472">Membrane</keyword>
<comment type="subcellular location">
    <subcellularLocation>
        <location evidence="2">Cell membrane</location>
        <topology evidence="2">Lipid-anchor</topology>
    </subcellularLocation>
</comment>
<dbReference type="InterPro" id="IPR023059">
    <property type="entry name" value="Foldase_PrsA"/>
</dbReference>
<dbReference type="Gene3D" id="3.10.50.40">
    <property type="match status" value="1"/>
</dbReference>
<dbReference type="PANTHER" id="PTHR47245">
    <property type="entry name" value="PEPTIDYLPROLYL ISOMERASE"/>
    <property type="match status" value="1"/>
</dbReference>
<name>A0A0R1XF25_9LACO</name>
<evidence type="ECO:0000256" key="7">
    <source>
        <dbReference type="ARBA" id="ARBA00023136"/>
    </source>
</evidence>
<dbReference type="PATRIC" id="fig|1122147.4.peg.3070"/>
<keyword evidence="9 11" id="KW-0413">Isomerase</keyword>
<feature type="compositionally biased region" description="Low complexity" evidence="12">
    <location>
        <begin position="301"/>
        <end position="348"/>
    </location>
</feature>